<evidence type="ECO:0000256" key="3">
    <source>
        <dbReference type="ARBA" id="ARBA00022989"/>
    </source>
</evidence>
<dbReference type="Pfam" id="PF04932">
    <property type="entry name" value="Wzy_C"/>
    <property type="match status" value="1"/>
</dbReference>
<evidence type="ECO:0000259" key="7">
    <source>
        <dbReference type="Pfam" id="PF04932"/>
    </source>
</evidence>
<evidence type="ECO:0000256" key="2">
    <source>
        <dbReference type="ARBA" id="ARBA00022692"/>
    </source>
</evidence>
<feature type="transmembrane region" description="Helical" evidence="6">
    <location>
        <begin position="33"/>
        <end position="51"/>
    </location>
</feature>
<feature type="transmembrane region" description="Helical" evidence="6">
    <location>
        <begin position="120"/>
        <end position="137"/>
    </location>
</feature>
<reference evidence="8 9" key="1">
    <citation type="submission" date="2019-03" db="EMBL/GenBank/DDBJ databases">
        <title>Genomics of glacier-inhabiting Cryobacterium strains.</title>
        <authorList>
            <person name="Liu Q."/>
            <person name="Xin Y.-H."/>
        </authorList>
    </citation>
    <scope>NUCLEOTIDE SEQUENCE [LARGE SCALE GENOMIC DNA]</scope>
    <source>
        <strain evidence="8 9">Sr36</strain>
    </source>
</reference>
<dbReference type="EMBL" id="SOHK01000008">
    <property type="protein sequence ID" value="TFD67306.1"/>
    <property type="molecule type" value="Genomic_DNA"/>
</dbReference>
<feature type="transmembrane region" description="Helical" evidence="6">
    <location>
        <begin position="263"/>
        <end position="296"/>
    </location>
</feature>
<keyword evidence="2 6" id="KW-0812">Transmembrane</keyword>
<dbReference type="RefSeq" id="WP_134555171.1">
    <property type="nucleotide sequence ID" value="NZ_SOHK01000008.1"/>
</dbReference>
<name>A0A4R9APG8_9MICO</name>
<protein>
    <submittedName>
        <fullName evidence="8">O-antigen ligase family protein</fullName>
    </submittedName>
</protein>
<keyword evidence="9" id="KW-1185">Reference proteome</keyword>
<evidence type="ECO:0000256" key="4">
    <source>
        <dbReference type="ARBA" id="ARBA00023136"/>
    </source>
</evidence>
<dbReference type="AlphaFoldDB" id="A0A4R9APG8"/>
<feature type="transmembrane region" description="Helical" evidence="6">
    <location>
        <begin position="461"/>
        <end position="477"/>
    </location>
</feature>
<comment type="subcellular location">
    <subcellularLocation>
        <location evidence="1">Membrane</location>
        <topology evidence="1">Multi-pass membrane protein</topology>
    </subcellularLocation>
</comment>
<accession>A0A4R9APG8</accession>
<dbReference type="InterPro" id="IPR007016">
    <property type="entry name" value="O-antigen_ligase-rel_domated"/>
</dbReference>
<dbReference type="GO" id="GO:0016020">
    <property type="term" value="C:membrane"/>
    <property type="evidence" value="ECO:0007669"/>
    <property type="project" value="UniProtKB-SubCell"/>
</dbReference>
<evidence type="ECO:0000313" key="8">
    <source>
        <dbReference type="EMBL" id="TFD67306.1"/>
    </source>
</evidence>
<feature type="compositionally biased region" description="Low complexity" evidence="5">
    <location>
        <begin position="75"/>
        <end position="84"/>
    </location>
</feature>
<keyword evidence="3 6" id="KW-1133">Transmembrane helix</keyword>
<dbReference type="PANTHER" id="PTHR37422">
    <property type="entry name" value="TEICHURONIC ACID BIOSYNTHESIS PROTEIN TUAE"/>
    <property type="match status" value="1"/>
</dbReference>
<dbReference type="Proteomes" id="UP000298154">
    <property type="component" value="Unassembled WGS sequence"/>
</dbReference>
<feature type="domain" description="O-antigen ligase-related" evidence="7">
    <location>
        <begin position="265"/>
        <end position="409"/>
    </location>
</feature>
<evidence type="ECO:0000256" key="5">
    <source>
        <dbReference type="SAM" id="MobiDB-lite"/>
    </source>
</evidence>
<feature type="transmembrane region" description="Helical" evidence="6">
    <location>
        <begin position="437"/>
        <end position="455"/>
    </location>
</feature>
<feature type="transmembrane region" description="Helical" evidence="6">
    <location>
        <begin position="308"/>
        <end position="331"/>
    </location>
</feature>
<gene>
    <name evidence="8" type="ORF">E3T47_05810</name>
</gene>
<feature type="transmembrane region" description="Helical" evidence="6">
    <location>
        <begin position="143"/>
        <end position="162"/>
    </location>
</feature>
<feature type="transmembrane region" description="Helical" evidence="6">
    <location>
        <begin position="174"/>
        <end position="193"/>
    </location>
</feature>
<keyword evidence="8" id="KW-0436">Ligase</keyword>
<sequence>MPAVQSRLVIRLFATFVWFTVLAGQFWRNLGGWWGFGAIAVIVVVGSIIGLSTQRTNARNRAAAEAQASVPAHAGAATTNTHATAPPPSDDTPTDRDVARGHTYRAALAPPLNWRKFPKTITAFLLLSTLSIAWSYYPGASALGITLQLITTLAALFLAVTLTWSELLRTLAGALRWVLALSLVFELFVAVIIQHEVLPFFVDYGTSDVPGAFYWSRGLLLSGGPIEGIVANRNLLGFVALLAIIVFIVQLRANTVKRNAGLVWFALAVGMLLLTRSATVTVSLVAVVAALLFALWARRVHDQHRRPLYAVAAASVLAVGVALALFSSQLFGLLGRSDDLTGRFDIWASVTELARERPVFGWGWVSYWVPWVEPFNDLAVRKGVTYLQAHNAWLDVWLQLGIVGVVLFAALVFSTLWRAWFLAVDRPRLAVHDTEPLAVSALLPLLLIAALIAQSVAESRLLIESGWVILIVLAVVTKRQQHAPRPMP</sequence>
<organism evidence="8 9">
    <name type="scientific">Cryobacterium ruanii</name>
    <dbReference type="NCBI Taxonomy" id="1259197"/>
    <lineage>
        <taxon>Bacteria</taxon>
        <taxon>Bacillati</taxon>
        <taxon>Actinomycetota</taxon>
        <taxon>Actinomycetes</taxon>
        <taxon>Micrococcales</taxon>
        <taxon>Microbacteriaceae</taxon>
        <taxon>Cryobacterium</taxon>
    </lineage>
</organism>
<dbReference type="PANTHER" id="PTHR37422:SF17">
    <property type="entry name" value="O-ANTIGEN LIGASE"/>
    <property type="match status" value="1"/>
</dbReference>
<proteinExistence type="predicted"/>
<keyword evidence="4 6" id="KW-0472">Membrane</keyword>
<dbReference type="GO" id="GO:0016874">
    <property type="term" value="F:ligase activity"/>
    <property type="evidence" value="ECO:0007669"/>
    <property type="project" value="UniProtKB-KW"/>
</dbReference>
<dbReference type="OrthoDB" id="1118146at2"/>
<comment type="caution">
    <text evidence="8">The sequence shown here is derived from an EMBL/GenBank/DDBJ whole genome shotgun (WGS) entry which is preliminary data.</text>
</comment>
<evidence type="ECO:0000256" key="1">
    <source>
        <dbReference type="ARBA" id="ARBA00004141"/>
    </source>
</evidence>
<evidence type="ECO:0000313" key="9">
    <source>
        <dbReference type="Proteomes" id="UP000298154"/>
    </source>
</evidence>
<feature type="transmembrane region" description="Helical" evidence="6">
    <location>
        <begin position="396"/>
        <end position="417"/>
    </location>
</feature>
<feature type="region of interest" description="Disordered" evidence="5">
    <location>
        <begin position="75"/>
        <end position="96"/>
    </location>
</feature>
<dbReference type="InterPro" id="IPR051533">
    <property type="entry name" value="WaaL-like"/>
</dbReference>
<feature type="transmembrane region" description="Helical" evidence="6">
    <location>
        <begin position="235"/>
        <end position="251"/>
    </location>
</feature>
<evidence type="ECO:0000256" key="6">
    <source>
        <dbReference type="SAM" id="Phobius"/>
    </source>
</evidence>